<name>A0ABN3CSH3_9ACTN</name>
<dbReference type="PANTHER" id="PTHR39515:SF2">
    <property type="entry name" value="HTH-TYPE TRANSCRIPTIONAL REGULATOR RV0880"/>
    <property type="match status" value="1"/>
</dbReference>
<feature type="domain" description="HTH marR-type" evidence="4">
    <location>
        <begin position="1"/>
        <end position="102"/>
    </location>
</feature>
<evidence type="ECO:0000256" key="2">
    <source>
        <dbReference type="ARBA" id="ARBA00023125"/>
    </source>
</evidence>
<dbReference type="EMBL" id="BAAAQX010000025">
    <property type="protein sequence ID" value="GAA2212312.1"/>
    <property type="molecule type" value="Genomic_DNA"/>
</dbReference>
<reference evidence="5 6" key="1">
    <citation type="journal article" date="2019" name="Int. J. Syst. Evol. Microbiol.">
        <title>The Global Catalogue of Microorganisms (GCM) 10K type strain sequencing project: providing services to taxonomists for standard genome sequencing and annotation.</title>
        <authorList>
            <consortium name="The Broad Institute Genomics Platform"/>
            <consortium name="The Broad Institute Genome Sequencing Center for Infectious Disease"/>
            <person name="Wu L."/>
            <person name="Ma J."/>
        </authorList>
    </citation>
    <scope>NUCLEOTIDE SEQUENCE [LARGE SCALE GENOMIC DNA]</scope>
    <source>
        <strain evidence="5 6">JCM 16114</strain>
    </source>
</reference>
<dbReference type="Proteomes" id="UP001499843">
    <property type="component" value="Unassembled WGS sequence"/>
</dbReference>
<dbReference type="InterPro" id="IPR036390">
    <property type="entry name" value="WH_DNA-bd_sf"/>
</dbReference>
<evidence type="ECO:0000256" key="1">
    <source>
        <dbReference type="ARBA" id="ARBA00023015"/>
    </source>
</evidence>
<accession>A0ABN3CSH3</accession>
<evidence type="ECO:0000256" key="3">
    <source>
        <dbReference type="ARBA" id="ARBA00023163"/>
    </source>
</evidence>
<evidence type="ECO:0000313" key="5">
    <source>
        <dbReference type="EMBL" id="GAA2212312.1"/>
    </source>
</evidence>
<keyword evidence="1" id="KW-0805">Transcription regulation</keyword>
<dbReference type="Gene3D" id="1.10.10.10">
    <property type="entry name" value="Winged helix-like DNA-binding domain superfamily/Winged helix DNA-binding domain"/>
    <property type="match status" value="1"/>
</dbReference>
<keyword evidence="6" id="KW-1185">Reference proteome</keyword>
<dbReference type="SMART" id="SM00347">
    <property type="entry name" value="HTH_MARR"/>
    <property type="match status" value="1"/>
</dbReference>
<sequence length="112" mass="12521">MLHTLSRKGPMRLTELTATEQLKQPALTSLVTKLERDGLVTRSPDPRDGRAVLLSLTSEGEQVVESRRADRVARLARVVERLDAREQAELDGYARVLARMTEIAARLEGLED</sequence>
<dbReference type="Pfam" id="PF01047">
    <property type="entry name" value="MarR"/>
    <property type="match status" value="1"/>
</dbReference>
<dbReference type="InterPro" id="IPR052526">
    <property type="entry name" value="HTH-type_Bedaq_tolerance"/>
</dbReference>
<organism evidence="5 6">
    <name type="scientific">Nonomuraea monospora</name>
    <dbReference type="NCBI Taxonomy" id="568818"/>
    <lineage>
        <taxon>Bacteria</taxon>
        <taxon>Bacillati</taxon>
        <taxon>Actinomycetota</taxon>
        <taxon>Actinomycetes</taxon>
        <taxon>Streptosporangiales</taxon>
        <taxon>Streptosporangiaceae</taxon>
        <taxon>Nonomuraea</taxon>
    </lineage>
</organism>
<keyword evidence="2" id="KW-0238">DNA-binding</keyword>
<evidence type="ECO:0000259" key="4">
    <source>
        <dbReference type="PROSITE" id="PS50995"/>
    </source>
</evidence>
<dbReference type="SUPFAM" id="SSF46785">
    <property type="entry name" value="Winged helix' DNA-binding domain"/>
    <property type="match status" value="1"/>
</dbReference>
<evidence type="ECO:0000313" key="6">
    <source>
        <dbReference type="Proteomes" id="UP001499843"/>
    </source>
</evidence>
<gene>
    <name evidence="5" type="ORF">GCM10009850_077740</name>
</gene>
<proteinExistence type="predicted"/>
<dbReference type="InterPro" id="IPR036388">
    <property type="entry name" value="WH-like_DNA-bd_sf"/>
</dbReference>
<protein>
    <recommendedName>
        <fullName evidence="4">HTH marR-type domain-containing protein</fullName>
    </recommendedName>
</protein>
<dbReference type="PROSITE" id="PS01117">
    <property type="entry name" value="HTH_MARR_1"/>
    <property type="match status" value="1"/>
</dbReference>
<keyword evidence="3" id="KW-0804">Transcription</keyword>
<dbReference type="PROSITE" id="PS50995">
    <property type="entry name" value="HTH_MARR_2"/>
    <property type="match status" value="1"/>
</dbReference>
<dbReference type="InterPro" id="IPR023187">
    <property type="entry name" value="Tscrpt_reg_MarR-type_CS"/>
</dbReference>
<dbReference type="PANTHER" id="PTHR39515">
    <property type="entry name" value="CONSERVED PROTEIN"/>
    <property type="match status" value="1"/>
</dbReference>
<dbReference type="InterPro" id="IPR000835">
    <property type="entry name" value="HTH_MarR-typ"/>
</dbReference>
<comment type="caution">
    <text evidence="5">The sequence shown here is derived from an EMBL/GenBank/DDBJ whole genome shotgun (WGS) entry which is preliminary data.</text>
</comment>